<gene>
    <name evidence="7" type="primary">tsaM1_2</name>
    <name evidence="7" type="ORF">DUPY_18760</name>
</gene>
<dbReference type="PROSITE" id="PS00570">
    <property type="entry name" value="RING_HYDROXYL_ALPHA"/>
    <property type="match status" value="1"/>
</dbReference>
<dbReference type="SUPFAM" id="SSF55961">
    <property type="entry name" value="Bet v1-like"/>
    <property type="match status" value="1"/>
</dbReference>
<keyword evidence="1" id="KW-0001">2Fe-2S</keyword>
<dbReference type="PANTHER" id="PTHR21266">
    <property type="entry name" value="IRON-SULFUR DOMAIN CONTAINING PROTEIN"/>
    <property type="match status" value="1"/>
</dbReference>
<keyword evidence="5" id="KW-0411">Iron-sulfur</keyword>
<organism evidence="7 8">
    <name type="scientific">Duganella phyllosphaerae</name>
    <dbReference type="NCBI Taxonomy" id="762836"/>
    <lineage>
        <taxon>Bacteria</taxon>
        <taxon>Pseudomonadati</taxon>
        <taxon>Pseudomonadota</taxon>
        <taxon>Betaproteobacteria</taxon>
        <taxon>Burkholderiales</taxon>
        <taxon>Oxalobacteraceae</taxon>
        <taxon>Telluria group</taxon>
        <taxon>Duganella</taxon>
    </lineage>
</organism>
<dbReference type="InterPro" id="IPR044043">
    <property type="entry name" value="VanA_C_cat"/>
</dbReference>
<dbReference type="EC" id="1.14.14.-" evidence="7"/>
<dbReference type="AlphaFoldDB" id="A0A1E7WUS7"/>
<dbReference type="GO" id="GO:0004497">
    <property type="term" value="F:monooxygenase activity"/>
    <property type="evidence" value="ECO:0007669"/>
    <property type="project" value="UniProtKB-KW"/>
</dbReference>
<dbReference type="Proteomes" id="UP000175989">
    <property type="component" value="Unassembled WGS sequence"/>
</dbReference>
<dbReference type="PROSITE" id="PS51296">
    <property type="entry name" value="RIESKE"/>
    <property type="match status" value="1"/>
</dbReference>
<dbReference type="InterPro" id="IPR015881">
    <property type="entry name" value="ARHD_Rieske_2Fe_2S"/>
</dbReference>
<evidence type="ECO:0000313" key="8">
    <source>
        <dbReference type="Proteomes" id="UP000175989"/>
    </source>
</evidence>
<evidence type="ECO:0000256" key="3">
    <source>
        <dbReference type="ARBA" id="ARBA00023002"/>
    </source>
</evidence>
<evidence type="ECO:0000313" key="7">
    <source>
        <dbReference type="EMBL" id="OFA03494.1"/>
    </source>
</evidence>
<protein>
    <submittedName>
        <fullName evidence="7">Toluene-4-sulfonate monooxygenase system iron-sulfur subunit TsaM1</fullName>
        <ecNumber evidence="7">1.14.14.-</ecNumber>
    </submittedName>
</protein>
<dbReference type="Gene3D" id="2.102.10.10">
    <property type="entry name" value="Rieske [2Fe-2S] iron-sulphur domain"/>
    <property type="match status" value="1"/>
</dbReference>
<keyword evidence="2" id="KW-0479">Metal-binding</keyword>
<evidence type="ECO:0000256" key="2">
    <source>
        <dbReference type="ARBA" id="ARBA00022723"/>
    </source>
</evidence>
<evidence type="ECO:0000256" key="1">
    <source>
        <dbReference type="ARBA" id="ARBA00022714"/>
    </source>
</evidence>
<evidence type="ECO:0000259" key="6">
    <source>
        <dbReference type="PROSITE" id="PS51296"/>
    </source>
</evidence>
<keyword evidence="8" id="KW-1185">Reference proteome</keyword>
<dbReference type="Pfam" id="PF19112">
    <property type="entry name" value="VanA_C"/>
    <property type="match status" value="1"/>
</dbReference>
<dbReference type="RefSeq" id="WP_070247565.1">
    <property type="nucleotide sequence ID" value="NZ_LROM01000072.1"/>
</dbReference>
<keyword evidence="4" id="KW-0408">Iron</keyword>
<comment type="caution">
    <text evidence="7">The sequence shown here is derived from an EMBL/GenBank/DDBJ whole genome shotgun (WGS) entry which is preliminary data.</text>
</comment>
<evidence type="ECO:0000256" key="4">
    <source>
        <dbReference type="ARBA" id="ARBA00023004"/>
    </source>
</evidence>
<dbReference type="SUPFAM" id="SSF50022">
    <property type="entry name" value="ISP domain"/>
    <property type="match status" value="1"/>
</dbReference>
<accession>A0A1E7WUS7</accession>
<dbReference type="InterPro" id="IPR017941">
    <property type="entry name" value="Rieske_2Fe-2S"/>
</dbReference>
<reference evidence="8" key="1">
    <citation type="journal article" date="2016" name="Front. Microbiol.">
        <title>Molecular Keys to the Janthinobacterium and Duganella spp. Interaction with the Plant Pathogen Fusarium graminearum.</title>
        <authorList>
            <person name="Haack F.S."/>
            <person name="Poehlein A."/>
            <person name="Kroger C."/>
            <person name="Voigt C.A."/>
            <person name="Piepenbring M."/>
            <person name="Bode H.B."/>
            <person name="Daniel R."/>
            <person name="Schafer W."/>
            <person name="Streit W.R."/>
        </authorList>
    </citation>
    <scope>NUCLEOTIDE SEQUENCE [LARGE SCALE GENOMIC DNA]</scope>
    <source>
        <strain evidence="8">T54</strain>
    </source>
</reference>
<evidence type="ECO:0000256" key="5">
    <source>
        <dbReference type="ARBA" id="ARBA00023014"/>
    </source>
</evidence>
<sequence length="347" mass="38818">MFIRNAWYVGAWASDIKDQPFARTILGEPVVFFRGEDGKVAALEDRCCHRGLPLKFGAIEGNNIVCGYHGATFNCAGKCVAIPGQARIPSAMAVRSYPVVEQDELIWIWTGDVAQADPAQIVSFPFHQEWPHLTHTQHVKCDWKLMIGNLMDLTHLAYIHKSTIGGDPDAHTTAKFEVSPSENGVSFIRWLLNTQPPQMYVDAVGFEGRIDRWMEFEFTAPGSVKQFTGALNVGEEAYEKGPRQGGFALRVFHNVTPETKTSCFYFWSGCHGYRMDEPEVTKTLFAGLRKTFEEDEDILEAQQASLLRKPLPMISTVHDAAVVHAERVMSRRVKQEAEAVSNVVRGA</sequence>
<proteinExistence type="predicted"/>
<dbReference type="OrthoDB" id="9769355at2"/>
<dbReference type="Pfam" id="PF00355">
    <property type="entry name" value="Rieske"/>
    <property type="match status" value="1"/>
</dbReference>
<feature type="domain" description="Rieske" evidence="6">
    <location>
        <begin position="7"/>
        <end position="108"/>
    </location>
</feature>
<name>A0A1E7WUS7_9BURK</name>
<dbReference type="PANTHER" id="PTHR21266:SF60">
    <property type="entry name" value="3-KETOSTEROID-9-ALPHA-MONOOXYGENASE, OXYGENASE COMPONENT"/>
    <property type="match status" value="1"/>
</dbReference>
<dbReference type="GO" id="GO:0051537">
    <property type="term" value="F:2 iron, 2 sulfur cluster binding"/>
    <property type="evidence" value="ECO:0007669"/>
    <property type="project" value="UniProtKB-KW"/>
</dbReference>
<dbReference type="Gene3D" id="3.90.380.10">
    <property type="entry name" value="Naphthalene 1,2-dioxygenase Alpha Subunit, Chain A, domain 1"/>
    <property type="match status" value="1"/>
</dbReference>
<dbReference type="EMBL" id="LROM01000072">
    <property type="protein sequence ID" value="OFA03494.1"/>
    <property type="molecule type" value="Genomic_DNA"/>
</dbReference>
<keyword evidence="7" id="KW-0503">Monooxygenase</keyword>
<keyword evidence="3 7" id="KW-0560">Oxidoreductase</keyword>
<dbReference type="InterPro" id="IPR036922">
    <property type="entry name" value="Rieske_2Fe-2S_sf"/>
</dbReference>
<dbReference type="GO" id="GO:0005506">
    <property type="term" value="F:iron ion binding"/>
    <property type="evidence" value="ECO:0007669"/>
    <property type="project" value="InterPro"/>
</dbReference>
<dbReference type="InterPro" id="IPR050584">
    <property type="entry name" value="Cholesterol_7-desaturase"/>
</dbReference>
<dbReference type="CDD" id="cd08878">
    <property type="entry name" value="RHO_alpha_C_DMO-like"/>
    <property type="match status" value="1"/>
</dbReference>